<keyword evidence="6" id="KW-0653">Protein transport</keyword>
<keyword evidence="4" id="KW-0997">Cell inner membrane</keyword>
<organism evidence="11 12">
    <name type="scientific">Henriciella pelagia</name>
    <dbReference type="NCBI Taxonomy" id="1977912"/>
    <lineage>
        <taxon>Bacteria</taxon>
        <taxon>Pseudomonadati</taxon>
        <taxon>Pseudomonadota</taxon>
        <taxon>Alphaproteobacteria</taxon>
        <taxon>Hyphomonadales</taxon>
        <taxon>Hyphomonadaceae</taxon>
        <taxon>Henriciella</taxon>
    </lineage>
</organism>
<keyword evidence="8 9" id="KW-0472">Membrane</keyword>
<evidence type="ECO:0000256" key="1">
    <source>
        <dbReference type="ARBA" id="ARBA00004533"/>
    </source>
</evidence>
<dbReference type="EMBL" id="BMKF01000001">
    <property type="protein sequence ID" value="GGB58108.1"/>
    <property type="molecule type" value="Genomic_DNA"/>
</dbReference>
<evidence type="ECO:0000259" key="10">
    <source>
        <dbReference type="Pfam" id="PF11356"/>
    </source>
</evidence>
<evidence type="ECO:0000256" key="4">
    <source>
        <dbReference type="ARBA" id="ARBA00022519"/>
    </source>
</evidence>
<evidence type="ECO:0000256" key="5">
    <source>
        <dbReference type="ARBA" id="ARBA00022692"/>
    </source>
</evidence>
<evidence type="ECO:0000256" key="6">
    <source>
        <dbReference type="ARBA" id="ARBA00022927"/>
    </source>
</evidence>
<evidence type="ECO:0000256" key="2">
    <source>
        <dbReference type="ARBA" id="ARBA00022448"/>
    </source>
</evidence>
<reference evidence="12" key="1">
    <citation type="journal article" date="2019" name="Int. J. Syst. Evol. Microbiol.">
        <title>The Global Catalogue of Microorganisms (GCM) 10K type strain sequencing project: providing services to taxonomists for standard genome sequencing and annotation.</title>
        <authorList>
            <consortium name="The Broad Institute Genomics Platform"/>
            <consortium name="The Broad Institute Genome Sequencing Center for Infectious Disease"/>
            <person name="Wu L."/>
            <person name="Ma J."/>
        </authorList>
    </citation>
    <scope>NUCLEOTIDE SEQUENCE [LARGE SCALE GENOMIC DNA]</scope>
    <source>
        <strain evidence="12">CGMCC 1.15928</strain>
    </source>
</reference>
<comment type="caution">
    <text evidence="11">The sequence shown here is derived from an EMBL/GenBank/DDBJ whole genome shotgun (WGS) entry which is preliminary data.</text>
</comment>
<feature type="domain" description="Type II secretion system protein GspC N-terminal" evidence="10">
    <location>
        <begin position="28"/>
        <end position="163"/>
    </location>
</feature>
<dbReference type="InterPro" id="IPR036034">
    <property type="entry name" value="PDZ_sf"/>
</dbReference>
<evidence type="ECO:0000256" key="7">
    <source>
        <dbReference type="ARBA" id="ARBA00022989"/>
    </source>
</evidence>
<evidence type="ECO:0000313" key="11">
    <source>
        <dbReference type="EMBL" id="GGB58108.1"/>
    </source>
</evidence>
<protein>
    <submittedName>
        <fullName evidence="11">Type II secretion system protein GspC</fullName>
    </submittedName>
</protein>
<dbReference type="InterPro" id="IPR024961">
    <property type="entry name" value="T2SS_GspC_N"/>
</dbReference>
<feature type="transmembrane region" description="Helical" evidence="9">
    <location>
        <begin position="20"/>
        <end position="44"/>
    </location>
</feature>
<dbReference type="Gene3D" id="2.30.42.10">
    <property type="match status" value="1"/>
</dbReference>
<evidence type="ECO:0000256" key="8">
    <source>
        <dbReference type="ARBA" id="ARBA00023136"/>
    </source>
</evidence>
<keyword evidence="3" id="KW-1003">Cell membrane</keyword>
<dbReference type="SUPFAM" id="SSF50156">
    <property type="entry name" value="PDZ domain-like"/>
    <property type="match status" value="1"/>
</dbReference>
<sequence>MVTEGKFTFPHWTPRLVDGVRTAVEFALIIAIAFLLAKLSWLILAPGPAVSPLQPRPLPSPISQSSDSAVRSDLSLLVTTNPFEANSSEVETAPDAPETQLNLKLVALFMSTGDSGGSATIVTPNGETTRYELGNEILPGVILERILSDRVIISRNGAEETLMRGGRDAGLSVIGDMSTTRNEASRVSTPATPRFSPGVTAATLMAGLEAVPETSSGGALSAFILRPRGDAQLMRSAGLQPGDRLVEVNGEDLGTLDPAALAARFAAAPLVNVTIIRNGERQSLDINFDMD</sequence>
<keyword evidence="5 9" id="KW-0812">Transmembrane</keyword>
<keyword evidence="12" id="KW-1185">Reference proteome</keyword>
<accession>A0ABQ1J1Z3</accession>
<evidence type="ECO:0000256" key="3">
    <source>
        <dbReference type="ARBA" id="ARBA00022475"/>
    </source>
</evidence>
<keyword evidence="2" id="KW-0813">Transport</keyword>
<gene>
    <name evidence="11" type="ORF">GCM10011503_03120</name>
</gene>
<comment type="subcellular location">
    <subcellularLocation>
        <location evidence="1">Cell inner membrane</location>
    </subcellularLocation>
</comment>
<keyword evidence="7 9" id="KW-1133">Transmembrane helix</keyword>
<evidence type="ECO:0000256" key="9">
    <source>
        <dbReference type="SAM" id="Phobius"/>
    </source>
</evidence>
<evidence type="ECO:0000313" key="12">
    <source>
        <dbReference type="Proteomes" id="UP000628854"/>
    </source>
</evidence>
<dbReference type="Gene3D" id="2.30.30.830">
    <property type="match status" value="1"/>
</dbReference>
<name>A0ABQ1J1Z3_9PROT</name>
<proteinExistence type="predicted"/>
<dbReference type="Pfam" id="PF11356">
    <property type="entry name" value="T2SSC"/>
    <property type="match status" value="1"/>
</dbReference>
<dbReference type="Proteomes" id="UP000628854">
    <property type="component" value="Unassembled WGS sequence"/>
</dbReference>